<keyword evidence="1" id="KW-0677">Repeat</keyword>
<dbReference type="STRING" id="1109443.G4TY58"/>
<dbReference type="AlphaFoldDB" id="G4TY58"/>
<evidence type="ECO:0000313" key="3">
    <source>
        <dbReference type="EMBL" id="CCA76251.1"/>
    </source>
</evidence>
<dbReference type="Gene3D" id="3.40.50.300">
    <property type="entry name" value="P-loop containing nucleotide triphosphate hydrolases"/>
    <property type="match status" value="1"/>
</dbReference>
<feature type="non-terminal residue" evidence="3">
    <location>
        <position position="469"/>
    </location>
</feature>
<accession>G4TY58</accession>
<reference evidence="3 4" key="1">
    <citation type="journal article" date="2011" name="PLoS Pathog.">
        <title>Endophytic Life Strategies Decoded by Genome and Transcriptome Analyses of the Mutualistic Root Symbiont Piriformospora indica.</title>
        <authorList>
            <person name="Zuccaro A."/>
            <person name="Lahrmann U."/>
            <person name="Guldener U."/>
            <person name="Langen G."/>
            <person name="Pfiffi S."/>
            <person name="Biedenkopf D."/>
            <person name="Wong P."/>
            <person name="Samans B."/>
            <person name="Grimm C."/>
            <person name="Basiewicz M."/>
            <person name="Murat C."/>
            <person name="Martin F."/>
            <person name="Kogel K.H."/>
        </authorList>
    </citation>
    <scope>NUCLEOTIDE SEQUENCE [LARGE SCALE GENOMIC DNA]</scope>
    <source>
        <strain evidence="3 4">DSM 11827</strain>
    </source>
</reference>
<dbReference type="Proteomes" id="UP000007148">
    <property type="component" value="Unassembled WGS sequence"/>
</dbReference>
<protein>
    <recommendedName>
        <fullName evidence="2">Nephrocystin 3-like N-terminal domain-containing protein</fullName>
    </recommendedName>
</protein>
<dbReference type="Pfam" id="PF24883">
    <property type="entry name" value="NPHP3_N"/>
    <property type="match status" value="1"/>
</dbReference>
<evidence type="ECO:0000313" key="4">
    <source>
        <dbReference type="Proteomes" id="UP000007148"/>
    </source>
</evidence>
<dbReference type="PANTHER" id="PTHR10039">
    <property type="entry name" value="AMELOGENIN"/>
    <property type="match status" value="1"/>
</dbReference>
<comment type="caution">
    <text evidence="3">The sequence shown here is derived from an EMBL/GenBank/DDBJ whole genome shotgun (WGS) entry which is preliminary data.</text>
</comment>
<name>G4TY58_SERID</name>
<feature type="domain" description="Nephrocystin 3-like N-terminal" evidence="2">
    <location>
        <begin position="182"/>
        <end position="228"/>
    </location>
</feature>
<dbReference type="OrthoDB" id="2932404at2759"/>
<dbReference type="HOGENOM" id="CLU_583395_0_0_1"/>
<dbReference type="InterPro" id="IPR027417">
    <property type="entry name" value="P-loop_NTPase"/>
</dbReference>
<keyword evidence="4" id="KW-1185">Reference proteome</keyword>
<dbReference type="eggNOG" id="ENOG502SS77">
    <property type="taxonomic scope" value="Eukaryota"/>
</dbReference>
<dbReference type="EMBL" id="CAFZ01000667">
    <property type="protein sequence ID" value="CCA76251.1"/>
    <property type="molecule type" value="Genomic_DNA"/>
</dbReference>
<proteinExistence type="predicted"/>
<gene>
    <name evidence="3" type="ORF">PIIN_10243</name>
</gene>
<sequence>MTLSHFVDTFVPVQYLALHAAFTYTLANVLTPMSAAAMQSPSHHSPSPMPSRPISVAQQPLPSVQSAPNVFCNSPSLSVYGTSTPSVIPSIPDGESEISSEELFSESSVAPTQCRWQQRGGQKERLEANSSSRWRITILRGLRSSARPWQETSFSIFPISHRVSQMLLFGEQFCALVIDPLRDQQKRVVLIFDALDECKSGPQRRELLETLVHAVKEEKNLRIFITSRPEPVIEKVLEPLSIKAKLTDQLHDPSHHDNIDDIAIYVHQSLGGRLTPDKVQRLVDKANGLFIWASTACRMLDDESSAVNPEAIYDRLISTDQPGAIEDVYDLVFERIAQASKPAIIAMLGMMLAAFEPLTTHDLEDLIQHVKGQWSAKALVRILGSVFKEDPTTHSIQFRHPTFFEYLRRRCITENINDCDRNPINIARGHGQAASRCLHRLKSRNEGLKFNICQIESSFYLNRQIPDLD</sequence>
<dbReference type="SUPFAM" id="SSF52540">
    <property type="entry name" value="P-loop containing nucleoside triphosphate hydrolases"/>
    <property type="match status" value="1"/>
</dbReference>
<dbReference type="InParanoid" id="G4TY58"/>
<evidence type="ECO:0000256" key="1">
    <source>
        <dbReference type="ARBA" id="ARBA00022737"/>
    </source>
</evidence>
<organism evidence="3 4">
    <name type="scientific">Serendipita indica (strain DSM 11827)</name>
    <name type="common">Root endophyte fungus</name>
    <name type="synonym">Piriformospora indica</name>
    <dbReference type="NCBI Taxonomy" id="1109443"/>
    <lineage>
        <taxon>Eukaryota</taxon>
        <taxon>Fungi</taxon>
        <taxon>Dikarya</taxon>
        <taxon>Basidiomycota</taxon>
        <taxon>Agaricomycotina</taxon>
        <taxon>Agaricomycetes</taxon>
        <taxon>Sebacinales</taxon>
        <taxon>Serendipitaceae</taxon>
        <taxon>Serendipita</taxon>
    </lineage>
</organism>
<evidence type="ECO:0000259" key="2">
    <source>
        <dbReference type="Pfam" id="PF24883"/>
    </source>
</evidence>
<dbReference type="InterPro" id="IPR056884">
    <property type="entry name" value="NPHP3-like_N"/>
</dbReference>